<reference evidence="1" key="1">
    <citation type="submission" date="2019-08" db="EMBL/GenBank/DDBJ databases">
        <authorList>
            <person name="Kucharzyk K."/>
            <person name="Murdoch R.W."/>
            <person name="Higgins S."/>
            <person name="Loffler F."/>
        </authorList>
    </citation>
    <scope>NUCLEOTIDE SEQUENCE</scope>
</reference>
<accession>A0A645H7F2</accession>
<comment type="caution">
    <text evidence="1">The sequence shown here is derived from an EMBL/GenBank/DDBJ whole genome shotgun (WGS) entry which is preliminary data.</text>
</comment>
<dbReference type="AlphaFoldDB" id="A0A645H7F2"/>
<organism evidence="1">
    <name type="scientific">bioreactor metagenome</name>
    <dbReference type="NCBI Taxonomy" id="1076179"/>
    <lineage>
        <taxon>unclassified sequences</taxon>
        <taxon>metagenomes</taxon>
        <taxon>ecological metagenomes</taxon>
    </lineage>
</organism>
<sequence>MAHLREIIASFPKLLPVLSYQDKMELVRAVLEKVVVAPDENKDLQVHLFLKGANTPDSGQNGHETGAMCQPDAGSVFYHWLIDTPLISKKAHKWLIRMISEYLYTAPDCFKTSNLPQYSDKALRERSGSMGAQKI</sequence>
<evidence type="ECO:0000313" key="1">
    <source>
        <dbReference type="EMBL" id="MPN34426.1"/>
    </source>
</evidence>
<name>A0A645H7F2_9ZZZZ</name>
<proteinExistence type="predicted"/>
<protein>
    <submittedName>
        <fullName evidence="1">Uncharacterized protein</fullName>
    </submittedName>
</protein>
<gene>
    <name evidence="1" type="ORF">SDC9_181919</name>
</gene>
<dbReference type="EMBL" id="VSSQ01087460">
    <property type="protein sequence ID" value="MPN34426.1"/>
    <property type="molecule type" value="Genomic_DNA"/>
</dbReference>